<gene>
    <name evidence="1" type="ORF">K8W24_09780</name>
</gene>
<sequence>MWSRSAFPHQGESCGAALDPDHVGVTARLLVVGIEPAVVEEAILADVPARVLGEVVEVELQQPAEHVEVLSRAGWVVGAVVEPARDTVSSRFSDSSPRGMAATAVERHQQRCMRHCLHQEVLHNVLQALSALLAVARHSVSDWVTAAGYAAYAEALDEEDRAFAASTRARRGERARRRVEAGHE</sequence>
<dbReference type="EMBL" id="DYWO01000291">
    <property type="protein sequence ID" value="HJF50070.1"/>
    <property type="molecule type" value="Genomic_DNA"/>
</dbReference>
<accession>A0A921GNM5</accession>
<evidence type="ECO:0000313" key="2">
    <source>
        <dbReference type="Proteomes" id="UP000775129"/>
    </source>
</evidence>
<protein>
    <submittedName>
        <fullName evidence="1">Uncharacterized protein</fullName>
    </submittedName>
</protein>
<reference evidence="1" key="1">
    <citation type="journal article" date="2021" name="PeerJ">
        <title>Extensive microbial diversity within the chicken gut microbiome revealed by metagenomics and culture.</title>
        <authorList>
            <person name="Gilroy R."/>
            <person name="Ravi A."/>
            <person name="Getino M."/>
            <person name="Pursley I."/>
            <person name="Horton D.L."/>
            <person name="Alikhan N.F."/>
            <person name="Baker D."/>
            <person name="Gharbi K."/>
            <person name="Hall N."/>
            <person name="Watson M."/>
            <person name="Adriaenssens E.M."/>
            <person name="Foster-Nyarko E."/>
            <person name="Jarju S."/>
            <person name="Secka A."/>
            <person name="Antonio M."/>
            <person name="Oren A."/>
            <person name="Chaudhuri R.R."/>
            <person name="La Ragione R."/>
            <person name="Hildebrand F."/>
            <person name="Pallen M.J."/>
        </authorList>
    </citation>
    <scope>NUCLEOTIDE SEQUENCE</scope>
    <source>
        <strain evidence="1">1647</strain>
    </source>
</reference>
<dbReference type="Proteomes" id="UP000775129">
    <property type="component" value="Unassembled WGS sequence"/>
</dbReference>
<dbReference type="AlphaFoldDB" id="A0A921GNM5"/>
<proteinExistence type="predicted"/>
<comment type="caution">
    <text evidence="1">The sequence shown here is derived from an EMBL/GenBank/DDBJ whole genome shotgun (WGS) entry which is preliminary data.</text>
</comment>
<name>A0A921GNM5_9MICO</name>
<organism evidence="1 2">
    <name type="scientific">Brachybacterium paraconglomeratum</name>
    <dbReference type="NCBI Taxonomy" id="173362"/>
    <lineage>
        <taxon>Bacteria</taxon>
        <taxon>Bacillati</taxon>
        <taxon>Actinomycetota</taxon>
        <taxon>Actinomycetes</taxon>
        <taxon>Micrococcales</taxon>
        <taxon>Dermabacteraceae</taxon>
        <taxon>Brachybacterium</taxon>
    </lineage>
</organism>
<reference evidence="1" key="2">
    <citation type="submission" date="2021-09" db="EMBL/GenBank/DDBJ databases">
        <authorList>
            <person name="Gilroy R."/>
        </authorList>
    </citation>
    <scope>NUCLEOTIDE SEQUENCE</scope>
    <source>
        <strain evidence="1">1647</strain>
    </source>
</reference>
<evidence type="ECO:0000313" key="1">
    <source>
        <dbReference type="EMBL" id="HJF50070.1"/>
    </source>
</evidence>